<keyword evidence="14" id="KW-1185">Reference proteome</keyword>
<dbReference type="InterPro" id="IPR036890">
    <property type="entry name" value="HATPase_C_sf"/>
</dbReference>
<dbReference type="InterPro" id="IPR050482">
    <property type="entry name" value="Sensor_HK_TwoCompSys"/>
</dbReference>
<dbReference type="GO" id="GO:0000155">
    <property type="term" value="F:phosphorelay sensor kinase activity"/>
    <property type="evidence" value="ECO:0007669"/>
    <property type="project" value="InterPro"/>
</dbReference>
<dbReference type="OrthoDB" id="3574873at2"/>
<dbReference type="InterPro" id="IPR003594">
    <property type="entry name" value="HATPase_dom"/>
</dbReference>
<accession>A0A1M5LE41</accession>
<keyword evidence="10" id="KW-1133">Transmembrane helix</keyword>
<feature type="transmembrane region" description="Helical" evidence="10">
    <location>
        <begin position="122"/>
        <end position="144"/>
    </location>
</feature>
<comment type="catalytic activity">
    <reaction evidence="1">
        <text>ATP + protein L-histidine = ADP + protein N-phospho-L-histidine.</text>
        <dbReference type="EC" id="2.7.13.3"/>
    </reaction>
</comment>
<evidence type="ECO:0000313" key="13">
    <source>
        <dbReference type="EMBL" id="SHG63384.1"/>
    </source>
</evidence>
<keyword evidence="6 13" id="KW-0418">Kinase</keyword>
<evidence type="ECO:0000256" key="5">
    <source>
        <dbReference type="ARBA" id="ARBA00022741"/>
    </source>
</evidence>
<dbReference type="Pfam" id="PF02518">
    <property type="entry name" value="HATPase_c"/>
    <property type="match status" value="1"/>
</dbReference>
<dbReference type="Proteomes" id="UP000184501">
    <property type="component" value="Unassembled WGS sequence"/>
</dbReference>
<feature type="region of interest" description="Disordered" evidence="9">
    <location>
        <begin position="374"/>
        <end position="396"/>
    </location>
</feature>
<evidence type="ECO:0000256" key="7">
    <source>
        <dbReference type="ARBA" id="ARBA00022840"/>
    </source>
</evidence>
<evidence type="ECO:0000259" key="12">
    <source>
        <dbReference type="Pfam" id="PF07730"/>
    </source>
</evidence>
<dbReference type="Gene3D" id="1.20.5.1930">
    <property type="match status" value="1"/>
</dbReference>
<keyword evidence="7" id="KW-0067">ATP-binding</keyword>
<keyword evidence="5" id="KW-0547">Nucleotide-binding</keyword>
<evidence type="ECO:0000256" key="2">
    <source>
        <dbReference type="ARBA" id="ARBA00012438"/>
    </source>
</evidence>
<evidence type="ECO:0000256" key="9">
    <source>
        <dbReference type="SAM" id="MobiDB-lite"/>
    </source>
</evidence>
<dbReference type="EMBL" id="FQVN01000011">
    <property type="protein sequence ID" value="SHG63384.1"/>
    <property type="molecule type" value="Genomic_DNA"/>
</dbReference>
<feature type="domain" description="Histidine kinase/HSP90-like ATPase" evidence="11">
    <location>
        <begin position="281"/>
        <end position="370"/>
    </location>
</feature>
<dbReference type="GO" id="GO:0046983">
    <property type="term" value="F:protein dimerization activity"/>
    <property type="evidence" value="ECO:0007669"/>
    <property type="project" value="InterPro"/>
</dbReference>
<dbReference type="InterPro" id="IPR011712">
    <property type="entry name" value="Sig_transdc_His_kin_sub3_dim/P"/>
</dbReference>
<dbReference type="AlphaFoldDB" id="A0A1M5LE41"/>
<feature type="transmembrane region" description="Helical" evidence="10">
    <location>
        <begin position="95"/>
        <end position="116"/>
    </location>
</feature>
<proteinExistence type="predicted"/>
<evidence type="ECO:0000256" key="4">
    <source>
        <dbReference type="ARBA" id="ARBA00022679"/>
    </source>
</evidence>
<protein>
    <recommendedName>
        <fullName evidence="2">histidine kinase</fullName>
        <ecNumber evidence="2">2.7.13.3</ecNumber>
    </recommendedName>
</protein>
<evidence type="ECO:0000313" key="14">
    <source>
        <dbReference type="Proteomes" id="UP000184501"/>
    </source>
</evidence>
<keyword evidence="4" id="KW-0808">Transferase</keyword>
<dbReference type="SUPFAM" id="SSF55874">
    <property type="entry name" value="ATPase domain of HSP90 chaperone/DNA topoisomerase II/histidine kinase"/>
    <property type="match status" value="1"/>
</dbReference>
<sequence length="396" mass="41287">MSAASPRVSDLARKTGVEVLLVGVSVSLALMFRPSPFPWAQNASLVACLLLPLRLLSPALMMVVCLPAVFGGLGLVPAVLALFRVGRRTRSITLVTTWVVLVAAVGLLGVLWSQPWLLWTDLALSAVFGVLYAGAPALLGKLVTTREELARSLREQQRARAAELAAREEHARAEERAAIAREIHDAVGHHATLIAVESAALAATTQDGEARESALRLRALAKESLGEMRAALGLLNDAPVPVPGLPQLPEIVAKARSAGLTVRLEDRSALGAELTPSAGRAVYRVVQEAMTNAAKHAPGAPVVIRLDRRSGRLRLTVENGVPTGAPLPEEGAHGAGLPGLAERVRMAGGELTAAPTATGGFAVVAEIPLRGVDPVPTKVDDNDSTIGGSPFGLTPA</sequence>
<dbReference type="PANTHER" id="PTHR24421">
    <property type="entry name" value="NITRATE/NITRITE SENSOR PROTEIN NARX-RELATED"/>
    <property type="match status" value="1"/>
</dbReference>
<dbReference type="Pfam" id="PF07730">
    <property type="entry name" value="HisKA_3"/>
    <property type="match status" value="1"/>
</dbReference>
<dbReference type="STRING" id="2017.SAMN05444320_11182"/>
<gene>
    <name evidence="13" type="ORF">SAMN05444320_11182</name>
</gene>
<keyword evidence="3" id="KW-0597">Phosphoprotein</keyword>
<dbReference type="GO" id="GO:0005524">
    <property type="term" value="F:ATP binding"/>
    <property type="evidence" value="ECO:0007669"/>
    <property type="project" value="UniProtKB-KW"/>
</dbReference>
<dbReference type="EC" id="2.7.13.3" evidence="2"/>
<evidence type="ECO:0000256" key="6">
    <source>
        <dbReference type="ARBA" id="ARBA00022777"/>
    </source>
</evidence>
<dbReference type="Gene3D" id="3.30.565.10">
    <property type="entry name" value="Histidine kinase-like ATPase, C-terminal domain"/>
    <property type="match status" value="1"/>
</dbReference>
<keyword evidence="10" id="KW-0812">Transmembrane</keyword>
<evidence type="ECO:0000256" key="10">
    <source>
        <dbReference type="SAM" id="Phobius"/>
    </source>
</evidence>
<evidence type="ECO:0000256" key="8">
    <source>
        <dbReference type="ARBA" id="ARBA00023012"/>
    </source>
</evidence>
<evidence type="ECO:0000256" key="3">
    <source>
        <dbReference type="ARBA" id="ARBA00022553"/>
    </source>
</evidence>
<keyword evidence="10" id="KW-0472">Membrane</keyword>
<evidence type="ECO:0000256" key="1">
    <source>
        <dbReference type="ARBA" id="ARBA00000085"/>
    </source>
</evidence>
<feature type="domain" description="Signal transduction histidine kinase subgroup 3 dimerisation and phosphoacceptor" evidence="12">
    <location>
        <begin position="175"/>
        <end position="236"/>
    </location>
</feature>
<organism evidence="13 14">
    <name type="scientific">Streptoalloteichus hindustanus</name>
    <dbReference type="NCBI Taxonomy" id="2017"/>
    <lineage>
        <taxon>Bacteria</taxon>
        <taxon>Bacillati</taxon>
        <taxon>Actinomycetota</taxon>
        <taxon>Actinomycetes</taxon>
        <taxon>Pseudonocardiales</taxon>
        <taxon>Pseudonocardiaceae</taxon>
        <taxon>Streptoalloteichus</taxon>
    </lineage>
</organism>
<evidence type="ECO:0000259" key="11">
    <source>
        <dbReference type="Pfam" id="PF02518"/>
    </source>
</evidence>
<reference evidence="13 14" key="1">
    <citation type="submission" date="2016-11" db="EMBL/GenBank/DDBJ databases">
        <authorList>
            <person name="Jaros S."/>
            <person name="Januszkiewicz K."/>
            <person name="Wedrychowicz H."/>
        </authorList>
    </citation>
    <scope>NUCLEOTIDE SEQUENCE [LARGE SCALE GENOMIC DNA]</scope>
    <source>
        <strain evidence="13 14">DSM 44523</strain>
    </source>
</reference>
<keyword evidence="8" id="KW-0902">Two-component regulatory system</keyword>
<dbReference type="RefSeq" id="WP_073488664.1">
    <property type="nucleotide sequence ID" value="NZ_FQVN01000011.1"/>
</dbReference>
<feature type="transmembrane region" description="Helical" evidence="10">
    <location>
        <begin position="58"/>
        <end position="83"/>
    </location>
</feature>
<dbReference type="GO" id="GO:0016020">
    <property type="term" value="C:membrane"/>
    <property type="evidence" value="ECO:0007669"/>
    <property type="project" value="InterPro"/>
</dbReference>
<dbReference type="PANTHER" id="PTHR24421:SF10">
    <property type="entry name" value="NITRATE_NITRITE SENSOR PROTEIN NARQ"/>
    <property type="match status" value="1"/>
</dbReference>
<name>A0A1M5LE41_STRHI</name>
<dbReference type="CDD" id="cd16917">
    <property type="entry name" value="HATPase_UhpB-NarQ-NarX-like"/>
    <property type="match status" value="1"/>
</dbReference>